<dbReference type="AlphaFoldDB" id="A0A346XWN0"/>
<proteinExistence type="predicted"/>
<organism evidence="2 3">
    <name type="scientific">Euzebya pacifica</name>
    <dbReference type="NCBI Taxonomy" id="1608957"/>
    <lineage>
        <taxon>Bacteria</taxon>
        <taxon>Bacillati</taxon>
        <taxon>Actinomycetota</taxon>
        <taxon>Nitriliruptoria</taxon>
        <taxon>Euzebyales</taxon>
    </lineage>
</organism>
<reference evidence="2 3" key="1">
    <citation type="submission" date="2018-09" db="EMBL/GenBank/DDBJ databases">
        <title>Complete genome sequence of Euzebya sp. DY32-46 isolated from seawater of Pacific Ocean.</title>
        <authorList>
            <person name="Xu L."/>
            <person name="Wu Y.-H."/>
            <person name="Xu X.-W."/>
        </authorList>
    </citation>
    <scope>NUCLEOTIDE SEQUENCE [LARGE SCALE GENOMIC DNA]</scope>
    <source>
        <strain evidence="2 3">DY32-46</strain>
    </source>
</reference>
<name>A0A346XWN0_9ACTN</name>
<protein>
    <submittedName>
        <fullName evidence="2">Uncharacterized protein</fullName>
    </submittedName>
</protein>
<feature type="region of interest" description="Disordered" evidence="1">
    <location>
        <begin position="1"/>
        <end position="27"/>
    </location>
</feature>
<dbReference type="KEGG" id="euz:DVS28_a1942"/>
<accession>A0A346XWN0</accession>
<dbReference type="EMBL" id="CP031165">
    <property type="protein sequence ID" value="AXV06627.1"/>
    <property type="molecule type" value="Genomic_DNA"/>
</dbReference>
<sequence>MAAPKRRSPSSTGPPTHPNAVWSPTLTAATRTSGWRTREFPTGGHAFPHPWSLFAAGSCRATPRTALVGAATLRPTPG</sequence>
<dbReference type="Proteomes" id="UP000264006">
    <property type="component" value="Chromosome"/>
</dbReference>
<evidence type="ECO:0000313" key="2">
    <source>
        <dbReference type="EMBL" id="AXV06627.1"/>
    </source>
</evidence>
<keyword evidence="3" id="KW-1185">Reference proteome</keyword>
<gene>
    <name evidence="2" type="ORF">DVS28_a1942</name>
</gene>
<evidence type="ECO:0000313" key="3">
    <source>
        <dbReference type="Proteomes" id="UP000264006"/>
    </source>
</evidence>
<evidence type="ECO:0000256" key="1">
    <source>
        <dbReference type="SAM" id="MobiDB-lite"/>
    </source>
</evidence>